<evidence type="ECO:0000256" key="1">
    <source>
        <dbReference type="ARBA" id="ARBA00022490"/>
    </source>
</evidence>
<proteinExistence type="predicted"/>
<gene>
    <name evidence="8" type="ORF">LCGC14_2662560</name>
</gene>
<dbReference type="InterPro" id="IPR001278">
    <property type="entry name" value="Arg-tRNA-ligase"/>
</dbReference>
<dbReference type="SUPFAM" id="SSF55190">
    <property type="entry name" value="Arginyl-tRNA synthetase (ArgRS), N-terminal 'additional' domain"/>
    <property type="match status" value="1"/>
</dbReference>
<dbReference type="Gene3D" id="3.40.50.620">
    <property type="entry name" value="HUPs"/>
    <property type="match status" value="1"/>
</dbReference>
<dbReference type="GO" id="GO:0006420">
    <property type="term" value="P:arginyl-tRNA aminoacylation"/>
    <property type="evidence" value="ECO:0007669"/>
    <property type="project" value="InterPro"/>
</dbReference>
<dbReference type="GO" id="GO:0005737">
    <property type="term" value="C:cytoplasm"/>
    <property type="evidence" value="ECO:0007669"/>
    <property type="project" value="InterPro"/>
</dbReference>
<evidence type="ECO:0000256" key="6">
    <source>
        <dbReference type="ARBA" id="ARBA00023146"/>
    </source>
</evidence>
<evidence type="ECO:0000256" key="3">
    <source>
        <dbReference type="ARBA" id="ARBA00022741"/>
    </source>
</evidence>
<keyword evidence="6" id="KW-0030">Aminoacyl-tRNA synthetase</keyword>
<name>A0A0F8ZRH5_9ZZZZ</name>
<dbReference type="PANTHER" id="PTHR11956:SF5">
    <property type="entry name" value="ARGININE--TRNA LIGASE, CYTOPLASMIC"/>
    <property type="match status" value="1"/>
</dbReference>
<dbReference type="InterPro" id="IPR001412">
    <property type="entry name" value="aa-tRNA-synth_I_CS"/>
</dbReference>
<organism evidence="8">
    <name type="scientific">marine sediment metagenome</name>
    <dbReference type="NCBI Taxonomy" id="412755"/>
    <lineage>
        <taxon>unclassified sequences</taxon>
        <taxon>metagenomes</taxon>
        <taxon>ecological metagenomes</taxon>
    </lineage>
</organism>
<dbReference type="InterPro" id="IPR005148">
    <property type="entry name" value="Arg-tRNA-synth_N"/>
</dbReference>
<accession>A0A0F8ZRH5</accession>
<dbReference type="PROSITE" id="PS00178">
    <property type="entry name" value="AA_TRNA_LIGASE_I"/>
    <property type="match status" value="1"/>
</dbReference>
<dbReference type="SUPFAM" id="SSF52374">
    <property type="entry name" value="Nucleotidylyl transferase"/>
    <property type="match status" value="1"/>
</dbReference>
<dbReference type="AlphaFoldDB" id="A0A0F8ZRH5"/>
<evidence type="ECO:0000256" key="4">
    <source>
        <dbReference type="ARBA" id="ARBA00022840"/>
    </source>
</evidence>
<feature type="non-terminal residue" evidence="8">
    <location>
        <position position="166"/>
    </location>
</feature>
<dbReference type="EMBL" id="LAZR01046475">
    <property type="protein sequence ID" value="KKK96457.1"/>
    <property type="molecule type" value="Genomic_DNA"/>
</dbReference>
<evidence type="ECO:0000313" key="8">
    <source>
        <dbReference type="EMBL" id="KKK96457.1"/>
    </source>
</evidence>
<keyword evidence="1" id="KW-0963">Cytoplasm</keyword>
<dbReference type="InterPro" id="IPR014729">
    <property type="entry name" value="Rossmann-like_a/b/a_fold"/>
</dbReference>
<dbReference type="GO" id="GO:0004814">
    <property type="term" value="F:arginine-tRNA ligase activity"/>
    <property type="evidence" value="ECO:0007669"/>
    <property type="project" value="InterPro"/>
</dbReference>
<evidence type="ECO:0000256" key="5">
    <source>
        <dbReference type="ARBA" id="ARBA00022917"/>
    </source>
</evidence>
<sequence>MNLFAEIRHLIIATLEQMVAQDALPATLNFDPITAEPPRDPAHGDMATNAAMVLAKPAGLKPRDIAEALAAQLQNDPRITSAEVAGPGFINLRLAPSVWQNVAKQVLSQGTDFGRAILGAGQRVNVEYVSANPTGPLHVGHTRGAVFGDALASLLDFAGYDVTREY</sequence>
<dbReference type="Pfam" id="PF03485">
    <property type="entry name" value="Arg_tRNA_synt_N"/>
    <property type="match status" value="1"/>
</dbReference>
<dbReference type="FunFam" id="3.30.1360.70:FF:000003">
    <property type="entry name" value="Arginine--tRNA ligase"/>
    <property type="match status" value="1"/>
</dbReference>
<dbReference type="PRINTS" id="PR01038">
    <property type="entry name" value="TRNASYNTHARG"/>
</dbReference>
<keyword evidence="5" id="KW-0648">Protein biosynthesis</keyword>
<comment type="caution">
    <text evidence="8">The sequence shown here is derived from an EMBL/GenBank/DDBJ whole genome shotgun (WGS) entry which is preliminary data.</text>
</comment>
<keyword evidence="3" id="KW-0547">Nucleotide-binding</keyword>
<dbReference type="InterPro" id="IPR035684">
    <property type="entry name" value="ArgRS_core"/>
</dbReference>
<keyword evidence="2" id="KW-0436">Ligase</keyword>
<reference evidence="8" key="1">
    <citation type="journal article" date="2015" name="Nature">
        <title>Complex archaea that bridge the gap between prokaryotes and eukaryotes.</title>
        <authorList>
            <person name="Spang A."/>
            <person name="Saw J.H."/>
            <person name="Jorgensen S.L."/>
            <person name="Zaremba-Niedzwiedzka K."/>
            <person name="Martijn J."/>
            <person name="Lind A.E."/>
            <person name="van Eijk R."/>
            <person name="Schleper C."/>
            <person name="Guy L."/>
            <person name="Ettema T.J."/>
        </authorList>
    </citation>
    <scope>NUCLEOTIDE SEQUENCE</scope>
</reference>
<protein>
    <recommendedName>
        <fullName evidence="7">Arginyl tRNA synthetase N-terminal domain-containing protein</fullName>
    </recommendedName>
</protein>
<evidence type="ECO:0000256" key="2">
    <source>
        <dbReference type="ARBA" id="ARBA00022598"/>
    </source>
</evidence>
<dbReference type="GO" id="GO:0005524">
    <property type="term" value="F:ATP binding"/>
    <property type="evidence" value="ECO:0007669"/>
    <property type="project" value="UniProtKB-KW"/>
</dbReference>
<dbReference type="SMART" id="SM01016">
    <property type="entry name" value="Arg_tRNA_synt_N"/>
    <property type="match status" value="1"/>
</dbReference>
<evidence type="ECO:0000259" key="7">
    <source>
        <dbReference type="SMART" id="SM01016"/>
    </source>
</evidence>
<dbReference type="PANTHER" id="PTHR11956">
    <property type="entry name" value="ARGINYL-TRNA SYNTHETASE"/>
    <property type="match status" value="1"/>
</dbReference>
<keyword evidence="4" id="KW-0067">ATP-binding</keyword>
<dbReference type="Pfam" id="PF00750">
    <property type="entry name" value="tRNA-synt_1d"/>
    <property type="match status" value="1"/>
</dbReference>
<dbReference type="Gene3D" id="3.30.1360.70">
    <property type="entry name" value="Arginyl tRNA synthetase N-terminal domain"/>
    <property type="match status" value="1"/>
</dbReference>
<dbReference type="InterPro" id="IPR036695">
    <property type="entry name" value="Arg-tRNA-synth_N_sf"/>
</dbReference>
<feature type="domain" description="Arginyl tRNA synthetase N-terminal" evidence="7">
    <location>
        <begin position="5"/>
        <end position="94"/>
    </location>
</feature>